<dbReference type="AlphaFoldDB" id="A0A016U0Y0"/>
<keyword evidence="3" id="KW-1185">Reference proteome</keyword>
<evidence type="ECO:0008006" key="4">
    <source>
        <dbReference type="Google" id="ProtNLM"/>
    </source>
</evidence>
<dbReference type="EMBL" id="JARK01001400">
    <property type="protein sequence ID" value="EYC08760.1"/>
    <property type="molecule type" value="Genomic_DNA"/>
</dbReference>
<accession>A0A016U0Y0</accession>
<gene>
    <name evidence="2" type="primary">Acey_s0064.g3518</name>
    <name evidence="2" type="ORF">Y032_0064g3518</name>
</gene>
<keyword evidence="1" id="KW-0472">Membrane</keyword>
<keyword evidence="1" id="KW-1133">Transmembrane helix</keyword>
<protein>
    <recommendedName>
        <fullName evidence="4">Transmembrane protein</fullName>
    </recommendedName>
</protein>
<sequence>MQELPSFAALKNPNYCYCHVTIRLHLFNLAYFPINIAVLFAHLPILVLTCTFFFCFKIPKQALAERP</sequence>
<comment type="caution">
    <text evidence="2">The sequence shown here is derived from an EMBL/GenBank/DDBJ whole genome shotgun (WGS) entry which is preliminary data.</text>
</comment>
<feature type="transmembrane region" description="Helical" evidence="1">
    <location>
        <begin position="30"/>
        <end position="56"/>
    </location>
</feature>
<keyword evidence="1" id="KW-0812">Transmembrane</keyword>
<reference evidence="3" key="1">
    <citation type="journal article" date="2015" name="Nat. Genet.">
        <title>The genome and transcriptome of the zoonotic hookworm Ancylostoma ceylanicum identify infection-specific gene families.</title>
        <authorList>
            <person name="Schwarz E.M."/>
            <person name="Hu Y."/>
            <person name="Antoshechkin I."/>
            <person name="Miller M.M."/>
            <person name="Sternberg P.W."/>
            <person name="Aroian R.V."/>
        </authorList>
    </citation>
    <scope>NUCLEOTIDE SEQUENCE</scope>
    <source>
        <strain evidence="3">HY135</strain>
    </source>
</reference>
<proteinExistence type="predicted"/>
<evidence type="ECO:0000313" key="2">
    <source>
        <dbReference type="EMBL" id="EYC08760.1"/>
    </source>
</evidence>
<evidence type="ECO:0000256" key="1">
    <source>
        <dbReference type="SAM" id="Phobius"/>
    </source>
</evidence>
<organism evidence="2 3">
    <name type="scientific">Ancylostoma ceylanicum</name>
    <dbReference type="NCBI Taxonomy" id="53326"/>
    <lineage>
        <taxon>Eukaryota</taxon>
        <taxon>Metazoa</taxon>
        <taxon>Ecdysozoa</taxon>
        <taxon>Nematoda</taxon>
        <taxon>Chromadorea</taxon>
        <taxon>Rhabditida</taxon>
        <taxon>Rhabditina</taxon>
        <taxon>Rhabditomorpha</taxon>
        <taxon>Strongyloidea</taxon>
        <taxon>Ancylostomatidae</taxon>
        <taxon>Ancylostomatinae</taxon>
        <taxon>Ancylostoma</taxon>
    </lineage>
</organism>
<name>A0A016U0Y0_9BILA</name>
<evidence type="ECO:0000313" key="3">
    <source>
        <dbReference type="Proteomes" id="UP000024635"/>
    </source>
</evidence>
<dbReference type="Proteomes" id="UP000024635">
    <property type="component" value="Unassembled WGS sequence"/>
</dbReference>